<dbReference type="Proteomes" id="UP000012338">
    <property type="component" value="Unassembled WGS sequence"/>
</dbReference>
<evidence type="ECO:0000313" key="3">
    <source>
        <dbReference type="EMBL" id="ENH98973.1"/>
    </source>
</evidence>
<reference evidence="4" key="2">
    <citation type="journal article" date="2013" name="PLoS Genet.">
        <title>Comparative genome structure, secondary metabolite, and effector coding capacity across Cochliobolus pathogens.</title>
        <authorList>
            <person name="Condon B.J."/>
            <person name="Leng Y."/>
            <person name="Wu D."/>
            <person name="Bushley K.E."/>
            <person name="Ohm R.A."/>
            <person name="Otillar R."/>
            <person name="Martin J."/>
            <person name="Schackwitz W."/>
            <person name="Grimwood J."/>
            <person name="MohdZainudin N."/>
            <person name="Xue C."/>
            <person name="Wang R."/>
            <person name="Manning V.A."/>
            <person name="Dhillon B."/>
            <person name="Tu Z.J."/>
            <person name="Steffenson B.J."/>
            <person name="Salamov A."/>
            <person name="Sun H."/>
            <person name="Lowry S."/>
            <person name="LaButti K."/>
            <person name="Han J."/>
            <person name="Copeland A."/>
            <person name="Lindquist E."/>
            <person name="Barry K."/>
            <person name="Schmutz J."/>
            <person name="Baker S.E."/>
            <person name="Ciuffetti L.M."/>
            <person name="Grigoriev I.V."/>
            <person name="Zhong S."/>
            <person name="Turgeon B.G."/>
        </authorList>
    </citation>
    <scope>NUCLEOTIDE SEQUENCE [LARGE SCALE GENOMIC DNA]</scope>
    <source>
        <strain evidence="4">C4 / ATCC 48331 / race T</strain>
    </source>
</reference>
<protein>
    <recommendedName>
        <fullName evidence="2">HTH CENPB-type domain-containing protein</fullName>
    </recommendedName>
</protein>
<accession>N4WFC7</accession>
<dbReference type="PROSITE" id="PS51253">
    <property type="entry name" value="HTH_CENPB"/>
    <property type="match status" value="1"/>
</dbReference>
<dbReference type="OrthoDB" id="3942738at2759"/>
<gene>
    <name evidence="3" type="ORF">COCC4DRAFT_182008</name>
</gene>
<reference evidence="3 4" key="1">
    <citation type="journal article" date="2012" name="PLoS Pathog.">
        <title>Diverse lifestyles and strategies of plant pathogenesis encoded in the genomes of eighteen Dothideomycetes fungi.</title>
        <authorList>
            <person name="Ohm R.A."/>
            <person name="Feau N."/>
            <person name="Henrissat B."/>
            <person name="Schoch C.L."/>
            <person name="Horwitz B.A."/>
            <person name="Barry K.W."/>
            <person name="Condon B.J."/>
            <person name="Copeland A.C."/>
            <person name="Dhillon B."/>
            <person name="Glaser F."/>
            <person name="Hesse C.N."/>
            <person name="Kosti I."/>
            <person name="LaButti K."/>
            <person name="Lindquist E.A."/>
            <person name="Lucas S."/>
            <person name="Salamov A.A."/>
            <person name="Bradshaw R.E."/>
            <person name="Ciuffetti L."/>
            <person name="Hamelin R.C."/>
            <person name="Kema G.H.J."/>
            <person name="Lawrence C."/>
            <person name="Scott J.A."/>
            <person name="Spatafora J.W."/>
            <person name="Turgeon B.G."/>
            <person name="de Wit P.J.G.M."/>
            <person name="Zhong S."/>
            <person name="Goodwin S.B."/>
            <person name="Grigoriev I.V."/>
        </authorList>
    </citation>
    <scope>NUCLEOTIDE SEQUENCE [LARGE SCALE GENOMIC DNA]</scope>
    <source>
        <strain evidence="4">C4 / ATCC 48331 / race T</strain>
    </source>
</reference>
<evidence type="ECO:0000256" key="1">
    <source>
        <dbReference type="ARBA" id="ARBA00023125"/>
    </source>
</evidence>
<dbReference type="EMBL" id="KB733494">
    <property type="protein sequence ID" value="ENH98973.1"/>
    <property type="molecule type" value="Genomic_DNA"/>
</dbReference>
<dbReference type="HOGENOM" id="CLU_013929_17_3_1"/>
<evidence type="ECO:0000313" key="4">
    <source>
        <dbReference type="Proteomes" id="UP000012338"/>
    </source>
</evidence>
<feature type="domain" description="HTH CENPB-type" evidence="2">
    <location>
        <begin position="49"/>
        <end position="108"/>
    </location>
</feature>
<keyword evidence="1" id="KW-0238">DNA-binding</keyword>
<organism evidence="3 4">
    <name type="scientific">Cochliobolus heterostrophus (strain C4 / ATCC 48331 / race T)</name>
    <name type="common">Southern corn leaf blight fungus</name>
    <name type="synonym">Bipolaris maydis</name>
    <dbReference type="NCBI Taxonomy" id="665024"/>
    <lineage>
        <taxon>Eukaryota</taxon>
        <taxon>Fungi</taxon>
        <taxon>Dikarya</taxon>
        <taxon>Ascomycota</taxon>
        <taxon>Pezizomycotina</taxon>
        <taxon>Dothideomycetes</taxon>
        <taxon>Pleosporomycetidae</taxon>
        <taxon>Pleosporales</taxon>
        <taxon>Pleosporineae</taxon>
        <taxon>Pleosporaceae</taxon>
        <taxon>Bipolaris</taxon>
    </lineage>
</organism>
<feature type="non-terminal residue" evidence="3">
    <location>
        <position position="108"/>
    </location>
</feature>
<sequence>MAPIDDAIADLDSRDPGEKLSITEVARKWGVVRSTLTRRWRQQTSSKREGYNQQQALSPQQELELVRYITKLTKRGLPPTREMIQNFSSAVAHRQLSESWVSRFINRY</sequence>
<proteinExistence type="predicted"/>
<name>N4WFC7_COCH4</name>
<dbReference type="Pfam" id="PF03221">
    <property type="entry name" value="HTH_Tnp_Tc5"/>
    <property type="match status" value="1"/>
</dbReference>
<keyword evidence="4" id="KW-1185">Reference proteome</keyword>
<evidence type="ECO:0000259" key="2">
    <source>
        <dbReference type="PROSITE" id="PS51253"/>
    </source>
</evidence>
<dbReference type="AlphaFoldDB" id="N4WFC7"/>
<dbReference type="GO" id="GO:0003677">
    <property type="term" value="F:DNA binding"/>
    <property type="evidence" value="ECO:0007669"/>
    <property type="project" value="UniProtKB-KW"/>
</dbReference>
<dbReference type="InterPro" id="IPR006600">
    <property type="entry name" value="HTH_CenpB_DNA-bd_dom"/>
</dbReference>